<keyword evidence="7" id="KW-0970">Cilium biogenesis/degradation</keyword>
<dbReference type="PANTHER" id="PTHR13236">
    <property type="entry name" value="DYNEIN 2 LIGHT INTERMEDIATE CHAIN, ISOFORM 2"/>
    <property type="match status" value="1"/>
</dbReference>
<keyword evidence="11" id="KW-0206">Cytoskeleton</keyword>
<dbReference type="InterPro" id="IPR027417">
    <property type="entry name" value="P-loop_NTPase"/>
</dbReference>
<dbReference type="GO" id="GO:0005930">
    <property type="term" value="C:axoneme"/>
    <property type="evidence" value="ECO:0007669"/>
    <property type="project" value="TreeGrafter"/>
</dbReference>
<protein>
    <recommendedName>
        <fullName evidence="3">Cytoplasmic dynein 2 light intermediate chain 1</fullName>
    </recommendedName>
</protein>
<evidence type="ECO:0000313" key="14">
    <source>
        <dbReference type="RefSeq" id="XP_026501507.2"/>
    </source>
</evidence>
<dbReference type="Gene3D" id="3.40.50.300">
    <property type="entry name" value="P-loop containing nucleotide triphosphate hydrolases"/>
    <property type="match status" value="1"/>
</dbReference>
<dbReference type="OrthoDB" id="10263060at2759"/>
<dbReference type="AlphaFoldDB" id="A0A8B8IXS9"/>
<reference evidence="14" key="1">
    <citation type="submission" date="2025-08" db="UniProtKB">
        <authorList>
            <consortium name="RefSeq"/>
        </authorList>
    </citation>
    <scope>IDENTIFICATION</scope>
    <source>
        <tissue evidence="14">Whole body</tissue>
    </source>
</reference>
<evidence type="ECO:0000256" key="3">
    <source>
        <dbReference type="ARBA" id="ARBA00018863"/>
    </source>
</evidence>
<dbReference type="Pfam" id="PF08477">
    <property type="entry name" value="Roc"/>
    <property type="match status" value="1"/>
</dbReference>
<comment type="subcellular location">
    <subcellularLocation>
        <location evidence="1">Cytoplasm</location>
        <location evidence="1">Cytoskeleton</location>
        <location evidence="1">Cilium basal body</location>
    </subcellularLocation>
</comment>
<evidence type="ECO:0000256" key="11">
    <source>
        <dbReference type="ARBA" id="ARBA00023212"/>
    </source>
</evidence>
<gene>
    <name evidence="14" type="primary">LOC113404730</name>
</gene>
<evidence type="ECO:0000256" key="12">
    <source>
        <dbReference type="ARBA" id="ARBA00023273"/>
    </source>
</evidence>
<dbReference type="OMA" id="ICHVWEY"/>
<evidence type="ECO:0000256" key="2">
    <source>
        <dbReference type="ARBA" id="ARBA00006831"/>
    </source>
</evidence>
<organism evidence="13 14">
    <name type="scientific">Vanessa tameamea</name>
    <name type="common">Kamehameha butterfly</name>
    <dbReference type="NCBI Taxonomy" id="334116"/>
    <lineage>
        <taxon>Eukaryota</taxon>
        <taxon>Metazoa</taxon>
        <taxon>Ecdysozoa</taxon>
        <taxon>Arthropoda</taxon>
        <taxon>Hexapoda</taxon>
        <taxon>Insecta</taxon>
        <taxon>Pterygota</taxon>
        <taxon>Neoptera</taxon>
        <taxon>Endopterygota</taxon>
        <taxon>Lepidoptera</taxon>
        <taxon>Glossata</taxon>
        <taxon>Ditrysia</taxon>
        <taxon>Papilionoidea</taxon>
        <taxon>Nymphalidae</taxon>
        <taxon>Nymphalinae</taxon>
        <taxon>Vanessa</taxon>
    </lineage>
</organism>
<keyword evidence="8" id="KW-0243">Dynein</keyword>
<evidence type="ECO:0000256" key="8">
    <source>
        <dbReference type="ARBA" id="ARBA00023017"/>
    </source>
</evidence>
<comment type="similarity">
    <text evidence="2">Belongs to the dynein light intermediate chain family.</text>
</comment>
<dbReference type="SUPFAM" id="SSF52540">
    <property type="entry name" value="P-loop containing nucleoside triphosphate hydrolases"/>
    <property type="match status" value="1"/>
</dbReference>
<keyword evidence="13" id="KW-1185">Reference proteome</keyword>
<evidence type="ECO:0000256" key="1">
    <source>
        <dbReference type="ARBA" id="ARBA00004120"/>
    </source>
</evidence>
<dbReference type="GO" id="GO:0036064">
    <property type="term" value="C:ciliary basal body"/>
    <property type="evidence" value="ECO:0007669"/>
    <property type="project" value="TreeGrafter"/>
</dbReference>
<evidence type="ECO:0000256" key="7">
    <source>
        <dbReference type="ARBA" id="ARBA00022794"/>
    </source>
</evidence>
<accession>A0A8B8IXS9</accession>
<keyword evidence="9" id="KW-0969">Cilium</keyword>
<evidence type="ECO:0000256" key="4">
    <source>
        <dbReference type="ARBA" id="ARBA00022473"/>
    </source>
</evidence>
<dbReference type="PRINTS" id="PR00449">
    <property type="entry name" value="RASTRNSFRMNG"/>
</dbReference>
<dbReference type="GO" id="GO:0005868">
    <property type="term" value="C:cytoplasmic dynein complex"/>
    <property type="evidence" value="ECO:0007669"/>
    <property type="project" value="InterPro"/>
</dbReference>
<evidence type="ECO:0000256" key="5">
    <source>
        <dbReference type="ARBA" id="ARBA00022490"/>
    </source>
</evidence>
<dbReference type="InterPro" id="IPR040045">
    <property type="entry name" value="DYNC2LI1"/>
</dbReference>
<dbReference type="RefSeq" id="XP_026501507.2">
    <property type="nucleotide sequence ID" value="XM_026645722.2"/>
</dbReference>
<dbReference type="GO" id="GO:0045504">
    <property type="term" value="F:dynein heavy chain binding"/>
    <property type="evidence" value="ECO:0007669"/>
    <property type="project" value="TreeGrafter"/>
</dbReference>
<keyword evidence="10" id="KW-0505">Motor protein</keyword>
<keyword evidence="12" id="KW-0966">Cell projection</keyword>
<keyword evidence="6" id="KW-0493">Microtubule</keyword>
<keyword evidence="4" id="KW-0217">Developmental protein</keyword>
<keyword evidence="5" id="KW-0963">Cytoplasm</keyword>
<name>A0A8B8IXS9_VANTA</name>
<sequence>MSIPNIAAQMVKNDSSKSSEDNARTIILVGSKSVGKSNVLHSFLDKTETTRETLVLEYSFGRKSSQKQSIDKIICHVWEYGGKLKMLKDVLMSIPIDGKLFYCVMVDLSKIKAIWNTLETCIKAIKEKYNEPSDDLELIIIGGKYDIFKNYDSEIKKIICTTMRSVSLVYNANLLFYSLKESNLLRKAKEMLYTIGFGNNVPLKDKNTNYMKPLVIPKGSDSWESIGVSESTLEHIKARHLSRISSETEIKLEVKTIQRSHPEPILDSLAALKYEELRNMESYDPSIDDYLILLR</sequence>
<evidence type="ECO:0000256" key="9">
    <source>
        <dbReference type="ARBA" id="ARBA00023069"/>
    </source>
</evidence>
<proteinExistence type="inferred from homology"/>
<dbReference type="GO" id="GO:0005874">
    <property type="term" value="C:microtubule"/>
    <property type="evidence" value="ECO:0007669"/>
    <property type="project" value="UniProtKB-KW"/>
</dbReference>
<evidence type="ECO:0000256" key="6">
    <source>
        <dbReference type="ARBA" id="ARBA00022701"/>
    </source>
</evidence>
<dbReference type="Proteomes" id="UP001652626">
    <property type="component" value="Chromosome 10"/>
</dbReference>
<dbReference type="GO" id="GO:0035735">
    <property type="term" value="P:intraciliary transport involved in cilium assembly"/>
    <property type="evidence" value="ECO:0007669"/>
    <property type="project" value="InterPro"/>
</dbReference>
<dbReference type="PANTHER" id="PTHR13236:SF0">
    <property type="entry name" value="CYTOPLASMIC DYNEIN 2 LIGHT INTERMEDIATE CHAIN 1"/>
    <property type="match status" value="1"/>
</dbReference>
<evidence type="ECO:0000256" key="10">
    <source>
        <dbReference type="ARBA" id="ARBA00023175"/>
    </source>
</evidence>
<dbReference type="GeneID" id="113404730"/>
<dbReference type="GO" id="GO:0035721">
    <property type="term" value="P:intraciliary retrograde transport"/>
    <property type="evidence" value="ECO:0007669"/>
    <property type="project" value="InterPro"/>
</dbReference>
<evidence type="ECO:0000313" key="13">
    <source>
        <dbReference type="Proteomes" id="UP001652626"/>
    </source>
</evidence>